<comment type="caution">
    <text evidence="1">The sequence shown here is derived from an EMBL/GenBank/DDBJ whole genome shotgun (WGS) entry which is preliminary data.</text>
</comment>
<sequence>MAEINVSFDPKRRTPGEIVEGTVLLNVPLLELRRYLEVHVKFTGSILVRIGLTTKRTTLFCDIAPIWKHFDLPSSDEHIAKVPFRFTLPSELFPTGLYKNTLDGIGGVGYYIQVTGTRPGTFKPDKHIFCPILVLTSNARGYELSKSLNGPWTGEWKTVEQRKDIRRYFRGGYASAAVAFSLPDIDVLPIHTPVPFTLKVTTFTKPMEYFAAEKGVGTKSSGRSA</sequence>
<dbReference type="AlphaFoldDB" id="A0A2R6NQM3"/>
<gene>
    <name evidence="1" type="ORF">PHLCEN_2v9558</name>
</gene>
<accession>A0A2R6NQM3</accession>
<evidence type="ECO:0008006" key="3">
    <source>
        <dbReference type="Google" id="ProtNLM"/>
    </source>
</evidence>
<name>A0A2R6NQM3_9APHY</name>
<dbReference type="InterPro" id="IPR014752">
    <property type="entry name" value="Arrestin-like_C"/>
</dbReference>
<dbReference type="OrthoDB" id="2742096at2759"/>
<dbReference type="Gene3D" id="2.60.40.640">
    <property type="match status" value="1"/>
</dbReference>
<dbReference type="EMBL" id="MLYV02000956">
    <property type="protein sequence ID" value="PSR74844.1"/>
    <property type="molecule type" value="Genomic_DNA"/>
</dbReference>
<dbReference type="Proteomes" id="UP000186601">
    <property type="component" value="Unassembled WGS sequence"/>
</dbReference>
<keyword evidence="2" id="KW-1185">Reference proteome</keyword>
<protein>
    <recommendedName>
        <fullName evidence="3">Arrestin-like N-terminal domain-containing protein</fullName>
    </recommendedName>
</protein>
<evidence type="ECO:0000313" key="2">
    <source>
        <dbReference type="Proteomes" id="UP000186601"/>
    </source>
</evidence>
<organism evidence="1 2">
    <name type="scientific">Hermanssonia centrifuga</name>
    <dbReference type="NCBI Taxonomy" id="98765"/>
    <lineage>
        <taxon>Eukaryota</taxon>
        <taxon>Fungi</taxon>
        <taxon>Dikarya</taxon>
        <taxon>Basidiomycota</taxon>
        <taxon>Agaricomycotina</taxon>
        <taxon>Agaricomycetes</taxon>
        <taxon>Polyporales</taxon>
        <taxon>Meruliaceae</taxon>
        <taxon>Hermanssonia</taxon>
    </lineage>
</organism>
<reference evidence="1 2" key="1">
    <citation type="submission" date="2018-02" db="EMBL/GenBank/DDBJ databases">
        <title>Genome sequence of the basidiomycete white-rot fungus Phlebia centrifuga.</title>
        <authorList>
            <person name="Granchi Z."/>
            <person name="Peng M."/>
            <person name="de Vries R.P."/>
            <person name="Hilden K."/>
            <person name="Makela M.R."/>
            <person name="Grigoriev I."/>
            <person name="Riley R."/>
        </authorList>
    </citation>
    <scope>NUCLEOTIDE SEQUENCE [LARGE SCALE GENOMIC DNA]</scope>
    <source>
        <strain evidence="1 2">FBCC195</strain>
    </source>
</reference>
<evidence type="ECO:0000313" key="1">
    <source>
        <dbReference type="EMBL" id="PSR74844.1"/>
    </source>
</evidence>
<proteinExistence type="predicted"/>